<dbReference type="OrthoDB" id="1002340at2759"/>
<dbReference type="STRING" id="49390.A0A068V181"/>
<evidence type="ECO:0000313" key="4">
    <source>
        <dbReference type="Proteomes" id="UP000295252"/>
    </source>
</evidence>
<sequence>MTTHRGEPAVVFSAADIAVVAAPFRYTLVGKFSKGRPLLPDLRKFLSTLDLKDTATVGLLDARHVLLKFQCEADFLRVWGRSLWYVNGSPMRVFKWTSKFHVNRESSLVPIWFRLPKLPIHLFAKPCLFHLVSCLGTPLFVDAATSSFSRPNVARVCVEVDLLKSIPSRVWVDMGDGDGFWQVLIPENLPNYCSHCYRQGHGEDQCRVKHPDLRLPKTQGGLVPGVMGAKVRSSPANTQRTEDEERRGVSEGDGVKSGATQNSGKSHSEGSMHVDTPTTAVGDASCLLNQLGGSTVVLVEKGIEAAADAILHAMADRVIGEPEEVLEGTANTGELALVELNVVAGPGMMEPIEGAAVPGQNCNEKAVKHGKAKLVVDDQREGPCDHIAGNDCEESHILVEQILGDGQQQMADNTSIRNQNAENSNWNKSDGSQAFEKQNLGDDNHQKVDTTDPDIALPLLVVPSTSTRTETKTTVPQNPVPAFKDVFEEVKWEKLHGTLPRPHQISFIRSSITCNNDKKEEEEDDSQHDKHKDQDQNLVQQQFTQVFSKKARKQLSKKGKTMQTRQDLKPNSNAHSQSHKCGAPSCG</sequence>
<dbReference type="PANTHER" id="PTHR31286">
    <property type="entry name" value="GLYCINE-RICH CELL WALL STRUCTURAL PROTEIN 1.8-LIKE"/>
    <property type="match status" value="1"/>
</dbReference>
<reference evidence="4" key="1">
    <citation type="journal article" date="2014" name="Science">
        <title>The coffee genome provides insight into the convergent evolution of caffeine biosynthesis.</title>
        <authorList>
            <person name="Denoeud F."/>
            <person name="Carretero-Paulet L."/>
            <person name="Dereeper A."/>
            <person name="Droc G."/>
            <person name="Guyot R."/>
            <person name="Pietrella M."/>
            <person name="Zheng C."/>
            <person name="Alberti A."/>
            <person name="Anthony F."/>
            <person name="Aprea G."/>
            <person name="Aury J.M."/>
            <person name="Bento P."/>
            <person name="Bernard M."/>
            <person name="Bocs S."/>
            <person name="Campa C."/>
            <person name="Cenci A."/>
            <person name="Combes M.C."/>
            <person name="Crouzillat D."/>
            <person name="Da Silva C."/>
            <person name="Daddiego L."/>
            <person name="De Bellis F."/>
            <person name="Dussert S."/>
            <person name="Garsmeur O."/>
            <person name="Gayraud T."/>
            <person name="Guignon V."/>
            <person name="Jahn K."/>
            <person name="Jamilloux V."/>
            <person name="Joet T."/>
            <person name="Labadie K."/>
            <person name="Lan T."/>
            <person name="Leclercq J."/>
            <person name="Lepelley M."/>
            <person name="Leroy T."/>
            <person name="Li L.T."/>
            <person name="Librado P."/>
            <person name="Lopez L."/>
            <person name="Munoz A."/>
            <person name="Noel B."/>
            <person name="Pallavicini A."/>
            <person name="Perrotta G."/>
            <person name="Poncet V."/>
            <person name="Pot D."/>
            <person name="Priyono X."/>
            <person name="Rigoreau M."/>
            <person name="Rouard M."/>
            <person name="Rozas J."/>
            <person name="Tranchant-Dubreuil C."/>
            <person name="VanBuren R."/>
            <person name="Zhang Q."/>
            <person name="Andrade A.C."/>
            <person name="Argout X."/>
            <person name="Bertrand B."/>
            <person name="de Kochko A."/>
            <person name="Graziosi G."/>
            <person name="Henry R.J."/>
            <person name="Jayarama X."/>
            <person name="Ming R."/>
            <person name="Nagai C."/>
            <person name="Rounsley S."/>
            <person name="Sankoff D."/>
            <person name="Giuliano G."/>
            <person name="Albert V.A."/>
            <person name="Wincker P."/>
            <person name="Lashermes P."/>
        </authorList>
    </citation>
    <scope>NUCLEOTIDE SEQUENCE [LARGE SCALE GENOMIC DNA]</scope>
    <source>
        <strain evidence="4">cv. DH200-94</strain>
    </source>
</reference>
<feature type="compositionally biased region" description="Polar residues" evidence="1">
    <location>
        <begin position="420"/>
        <end position="436"/>
    </location>
</feature>
<organism evidence="3 4">
    <name type="scientific">Coffea canephora</name>
    <name type="common">Robusta coffee</name>
    <dbReference type="NCBI Taxonomy" id="49390"/>
    <lineage>
        <taxon>Eukaryota</taxon>
        <taxon>Viridiplantae</taxon>
        <taxon>Streptophyta</taxon>
        <taxon>Embryophyta</taxon>
        <taxon>Tracheophyta</taxon>
        <taxon>Spermatophyta</taxon>
        <taxon>Magnoliopsida</taxon>
        <taxon>eudicotyledons</taxon>
        <taxon>Gunneridae</taxon>
        <taxon>Pentapetalae</taxon>
        <taxon>asterids</taxon>
        <taxon>lamiids</taxon>
        <taxon>Gentianales</taxon>
        <taxon>Rubiaceae</taxon>
        <taxon>Ixoroideae</taxon>
        <taxon>Gardenieae complex</taxon>
        <taxon>Bertiereae - Coffeeae clade</taxon>
        <taxon>Coffeeae</taxon>
        <taxon>Coffea</taxon>
    </lineage>
</organism>
<feature type="region of interest" description="Disordered" evidence="1">
    <location>
        <begin position="420"/>
        <end position="452"/>
    </location>
</feature>
<name>A0A068V181_COFCA</name>
<keyword evidence="4" id="KW-1185">Reference proteome</keyword>
<gene>
    <name evidence="3" type="ORF">GSCOC_T00040523001</name>
</gene>
<dbReference type="Proteomes" id="UP000295252">
    <property type="component" value="Chromosome VIII"/>
</dbReference>
<evidence type="ECO:0000256" key="1">
    <source>
        <dbReference type="SAM" id="MobiDB-lite"/>
    </source>
</evidence>
<dbReference type="AlphaFoldDB" id="A0A068V181"/>
<dbReference type="InParanoid" id="A0A068V181"/>
<feature type="compositionally biased region" description="Basic residues" evidence="1">
    <location>
        <begin position="549"/>
        <end position="560"/>
    </location>
</feature>
<dbReference type="PANTHER" id="PTHR31286:SF179">
    <property type="entry name" value="RNASE H TYPE-1 DOMAIN-CONTAINING PROTEIN"/>
    <property type="match status" value="1"/>
</dbReference>
<feature type="region of interest" description="Disordered" evidence="1">
    <location>
        <begin position="510"/>
        <end position="587"/>
    </location>
</feature>
<dbReference type="InterPro" id="IPR025558">
    <property type="entry name" value="DUF4283"/>
</dbReference>
<proteinExistence type="predicted"/>
<feature type="compositionally biased region" description="Polar residues" evidence="1">
    <location>
        <begin position="537"/>
        <end position="547"/>
    </location>
</feature>
<feature type="compositionally biased region" description="Basic and acidic residues" evidence="1">
    <location>
        <begin position="439"/>
        <end position="450"/>
    </location>
</feature>
<dbReference type="Pfam" id="PF14111">
    <property type="entry name" value="DUF4283"/>
    <property type="match status" value="1"/>
</dbReference>
<dbReference type="InterPro" id="IPR040256">
    <property type="entry name" value="At4g02000-like"/>
</dbReference>
<evidence type="ECO:0000259" key="2">
    <source>
        <dbReference type="Pfam" id="PF14111"/>
    </source>
</evidence>
<dbReference type="EMBL" id="HG739165">
    <property type="protein sequence ID" value="CDP14239.1"/>
    <property type="molecule type" value="Genomic_DNA"/>
</dbReference>
<evidence type="ECO:0000313" key="3">
    <source>
        <dbReference type="EMBL" id="CDP14239.1"/>
    </source>
</evidence>
<feature type="domain" description="DUF4283" evidence="2">
    <location>
        <begin position="24"/>
        <end position="102"/>
    </location>
</feature>
<dbReference type="Gramene" id="CDP14239">
    <property type="protein sequence ID" value="CDP14239"/>
    <property type="gene ID" value="GSCOC_T00040523001"/>
</dbReference>
<feature type="compositionally biased region" description="Basic and acidic residues" evidence="1">
    <location>
        <begin position="240"/>
        <end position="254"/>
    </location>
</feature>
<protein>
    <recommendedName>
        <fullName evidence="2">DUF4283 domain-containing protein</fullName>
    </recommendedName>
</protein>
<feature type="compositionally biased region" description="Polar residues" evidence="1">
    <location>
        <begin position="561"/>
        <end position="576"/>
    </location>
</feature>
<feature type="region of interest" description="Disordered" evidence="1">
    <location>
        <begin position="224"/>
        <end position="277"/>
    </location>
</feature>
<accession>A0A068V181</accession>